<accession>A0AAE2ZUR3</accession>
<reference evidence="1" key="1">
    <citation type="submission" date="2021-08" db="EMBL/GenBank/DDBJ databases">
        <title>Hoeflea bacterium WL0058 sp. nov., isolated from the sediment.</title>
        <authorList>
            <person name="Wang L."/>
            <person name="Zhang D."/>
        </authorList>
    </citation>
    <scope>NUCLEOTIDE SEQUENCE</scope>
    <source>
        <strain evidence="1">WL0058</strain>
    </source>
</reference>
<sequence>MTDDRMPADYPDLFTYNKRSVLPPSLQQALKDVGPCLKSGTVSLRQVAYLRDRYRTVCPSTMYHASSHIRQIAEIWENTPYAPTIRAIQKPLIRLGALRSSPFQQIRNMPDLAWLYLFHGSGYVREASLSSIQTAPLSAFEYAAIAYRLNDWVAQVRDAALDCAERVLGKADPAIAAEFAFKSLDLIGSRGRMSAKAKDFIYSVILKPDVLLPLRNRILSERTSFVGRTFRSLLPHPEFDDHLQIIACQAVSPSARAIAMRTLLSGEAKWVVGYDMNHDFIRSPRFEVRPVSTEFGYEGLLSEAASDNASAVRKVAADMLIAHRHKTTTRMDEIAEVLSMDHNAAVRSRIDFYFRQGNK</sequence>
<dbReference type="RefSeq" id="WP_220230731.1">
    <property type="nucleotide sequence ID" value="NZ_JAICBX010000005.1"/>
</dbReference>
<keyword evidence="2" id="KW-1185">Reference proteome</keyword>
<gene>
    <name evidence="1" type="ORF">K1W69_22620</name>
</gene>
<dbReference type="AlphaFoldDB" id="A0AAE2ZUR3"/>
<evidence type="ECO:0000313" key="1">
    <source>
        <dbReference type="EMBL" id="MBW8640007.1"/>
    </source>
</evidence>
<evidence type="ECO:0000313" key="2">
    <source>
        <dbReference type="Proteomes" id="UP001196509"/>
    </source>
</evidence>
<protein>
    <submittedName>
        <fullName evidence="1">Uncharacterized protein</fullName>
    </submittedName>
</protein>
<name>A0AAE2ZUR3_9HYPH</name>
<proteinExistence type="predicted"/>
<dbReference type="Proteomes" id="UP001196509">
    <property type="component" value="Unassembled WGS sequence"/>
</dbReference>
<comment type="caution">
    <text evidence="1">The sequence shown here is derived from an EMBL/GenBank/DDBJ whole genome shotgun (WGS) entry which is preliminary data.</text>
</comment>
<dbReference type="EMBL" id="JAICBX010000005">
    <property type="protein sequence ID" value="MBW8640007.1"/>
    <property type="molecule type" value="Genomic_DNA"/>
</dbReference>
<organism evidence="1 2">
    <name type="scientific">Flavimaribacter sediminis</name>
    <dbReference type="NCBI Taxonomy" id="2865987"/>
    <lineage>
        <taxon>Bacteria</taxon>
        <taxon>Pseudomonadati</taxon>
        <taxon>Pseudomonadota</taxon>
        <taxon>Alphaproteobacteria</taxon>
        <taxon>Hyphomicrobiales</taxon>
        <taxon>Rhizobiaceae</taxon>
        <taxon>Flavimaribacter</taxon>
    </lineage>
</organism>